<reference evidence="2" key="1">
    <citation type="submission" date="2020-07" db="EMBL/GenBank/DDBJ databases">
        <authorList>
            <person name="Ferguson B K."/>
        </authorList>
    </citation>
    <scope>NUCLEOTIDE SEQUENCE</scope>
    <source>
        <strain evidence="2">L06</strain>
    </source>
</reference>
<sequence length="129" mass="14573">MEESKVDSPRNPPPLVILLKEPAQKQPLKIIDSPSKNTKMAHKRRLGEETSAEHSRGNSEAHCYRRMVDASGREIFVSKLPSGEYLVEQSPKNIKKPQQLSTTDALNSLRLKIEQKMSAKRATQPEKVK</sequence>
<accession>A0A6V7JQR1</accession>
<protein>
    <submittedName>
        <fullName evidence="2">Uncharacterized protein</fullName>
    </submittedName>
</protein>
<proteinExistence type="predicted"/>
<feature type="region of interest" description="Disordered" evidence="1">
    <location>
        <begin position="26"/>
        <end position="60"/>
    </location>
</feature>
<gene>
    <name evidence="2" type="ORF">BBRV_LOCUS57949</name>
</gene>
<name>A0A6V7JQR1_9HYME</name>
<evidence type="ECO:0000313" key="2">
    <source>
        <dbReference type="EMBL" id="CAD1553803.1"/>
    </source>
</evidence>
<dbReference type="AlphaFoldDB" id="A0A6V7JQR1"/>
<feature type="compositionally biased region" description="Basic and acidic residues" evidence="1">
    <location>
        <begin position="46"/>
        <end position="60"/>
    </location>
</feature>
<evidence type="ECO:0000256" key="1">
    <source>
        <dbReference type="SAM" id="MobiDB-lite"/>
    </source>
</evidence>
<dbReference type="EMBL" id="CADCXW020000018">
    <property type="protein sequence ID" value="CAD1553803.1"/>
    <property type="molecule type" value="Genomic_DNA"/>
</dbReference>
<organism evidence="2">
    <name type="scientific">Bracon brevicornis</name>
    <dbReference type="NCBI Taxonomy" id="1563983"/>
    <lineage>
        <taxon>Eukaryota</taxon>
        <taxon>Metazoa</taxon>
        <taxon>Ecdysozoa</taxon>
        <taxon>Arthropoda</taxon>
        <taxon>Hexapoda</taxon>
        <taxon>Insecta</taxon>
        <taxon>Pterygota</taxon>
        <taxon>Neoptera</taxon>
        <taxon>Endopterygota</taxon>
        <taxon>Hymenoptera</taxon>
        <taxon>Apocrita</taxon>
        <taxon>Ichneumonoidea</taxon>
        <taxon>Braconidae</taxon>
        <taxon>Braconinae</taxon>
        <taxon>Bracon</taxon>
    </lineage>
</organism>